<feature type="compositionally biased region" description="Basic and acidic residues" evidence="1">
    <location>
        <begin position="25"/>
        <end position="34"/>
    </location>
</feature>
<name>A0A6J4KTS3_9ACTN</name>
<dbReference type="EMBL" id="CADCUE010000029">
    <property type="protein sequence ID" value="CAA9313720.1"/>
    <property type="molecule type" value="Genomic_DNA"/>
</dbReference>
<accession>A0A6J4KTS3</accession>
<feature type="non-terminal residue" evidence="2">
    <location>
        <position position="305"/>
    </location>
</feature>
<feature type="non-terminal residue" evidence="2">
    <location>
        <position position="1"/>
    </location>
</feature>
<gene>
    <name evidence="2" type="ORF">AVDCRST_MAG16-336</name>
</gene>
<sequence length="305" mass="33156">DADRTGAADPARSSRPAGARPTPGRGHEREEGRCVHRPRHRGADLPLPVLHPDRRVAQGRPAGSRVAAVLAEPGRSHRLEAHPRLRRRVVGAHRHLADQLGVRDLRRHGGPRLPRQPRRLRAVAHALPRPGLPVRDGPGGHERARGGAAHPQVPHRHPAGHLRHLQRDDPAAARRRGGGLHHEAVLRLDPHLDRGGGTDRRSRVVPHLLVGRPADVEAGAHHADDPELPGLVERVQPLPGRHAEPGVPHAGHRAREPDQRRARLGHAVPTQDGSSDPDDHPGGRAVLQLPALLRARGLRGRRQGL</sequence>
<feature type="region of interest" description="Disordered" evidence="1">
    <location>
        <begin position="237"/>
        <end position="284"/>
    </location>
</feature>
<evidence type="ECO:0000313" key="2">
    <source>
        <dbReference type="EMBL" id="CAA9313720.1"/>
    </source>
</evidence>
<proteinExistence type="predicted"/>
<organism evidence="2">
    <name type="scientific">uncultured Frankineae bacterium</name>
    <dbReference type="NCBI Taxonomy" id="437475"/>
    <lineage>
        <taxon>Bacteria</taxon>
        <taxon>Bacillati</taxon>
        <taxon>Actinomycetota</taxon>
        <taxon>Actinomycetes</taxon>
        <taxon>Frankiales</taxon>
        <taxon>environmental samples</taxon>
    </lineage>
</organism>
<evidence type="ECO:0000256" key="1">
    <source>
        <dbReference type="SAM" id="MobiDB-lite"/>
    </source>
</evidence>
<protein>
    <submittedName>
        <fullName evidence="2">ABC transporter, permease protein 2 (Cluster 1, maltose/g3p/polyamine/iron)</fullName>
    </submittedName>
</protein>
<feature type="region of interest" description="Disordered" evidence="1">
    <location>
        <begin position="1"/>
        <end position="63"/>
    </location>
</feature>
<feature type="region of interest" description="Disordered" evidence="1">
    <location>
        <begin position="129"/>
        <end position="160"/>
    </location>
</feature>
<dbReference type="AlphaFoldDB" id="A0A6J4KTS3"/>
<reference evidence="2" key="1">
    <citation type="submission" date="2020-02" db="EMBL/GenBank/DDBJ databases">
        <authorList>
            <person name="Meier V. D."/>
        </authorList>
    </citation>
    <scope>NUCLEOTIDE SEQUENCE</scope>
    <source>
        <strain evidence="2">AVDCRST_MAG16</strain>
    </source>
</reference>